<keyword evidence="5" id="KW-1185">Reference proteome</keyword>
<reference evidence="4" key="1">
    <citation type="journal article" date="2014" name="Int. J. Syst. Evol. Microbiol.">
        <title>Complete genome of a new Firmicutes species belonging to the dominant human colonic microbiota ('Ruminococcus bicirculans') reveals two chromosomes and a selective capacity to utilize plant glucans.</title>
        <authorList>
            <consortium name="NISC Comparative Sequencing Program"/>
            <person name="Wegmann U."/>
            <person name="Louis P."/>
            <person name="Goesmann A."/>
            <person name="Henrissat B."/>
            <person name="Duncan S.H."/>
            <person name="Flint H.J."/>
        </authorList>
    </citation>
    <scope>NUCLEOTIDE SEQUENCE</scope>
    <source>
        <strain evidence="4">NBRC 103408</strain>
    </source>
</reference>
<dbReference type="EMBL" id="BSNF01000006">
    <property type="protein sequence ID" value="GLQ06187.1"/>
    <property type="molecule type" value="Genomic_DNA"/>
</dbReference>
<evidence type="ECO:0000256" key="1">
    <source>
        <dbReference type="SAM" id="Phobius"/>
    </source>
</evidence>
<evidence type="ECO:0000313" key="4">
    <source>
        <dbReference type="EMBL" id="GLQ06187.1"/>
    </source>
</evidence>
<dbReference type="InterPro" id="IPR052020">
    <property type="entry name" value="Cyclic_di-GMP/3'3'-cGAMP_PDE"/>
</dbReference>
<dbReference type="SUPFAM" id="SSF55785">
    <property type="entry name" value="PYP-like sensor domain (PAS domain)"/>
    <property type="match status" value="1"/>
</dbReference>
<gene>
    <name evidence="4" type="ORF">GCM10007924_14080</name>
</gene>
<evidence type="ECO:0000313" key="5">
    <source>
        <dbReference type="Proteomes" id="UP001161409"/>
    </source>
</evidence>
<protein>
    <submittedName>
        <fullName evidence="4">HD family phosphohydrolase</fullName>
    </submittedName>
</protein>
<dbReference type="PANTHER" id="PTHR45228:SF1">
    <property type="entry name" value="CYCLIC DI-GMP PHOSPHODIESTERASE TM_0186"/>
    <property type="match status" value="1"/>
</dbReference>
<keyword evidence="1" id="KW-0472">Membrane</keyword>
<name>A0ABQ5U244_9PROT</name>
<feature type="domain" description="PAS" evidence="2">
    <location>
        <begin position="365"/>
        <end position="435"/>
    </location>
</feature>
<keyword evidence="1" id="KW-1133">Transmembrane helix</keyword>
<dbReference type="InterPro" id="IPR003607">
    <property type="entry name" value="HD/PDEase_dom"/>
</dbReference>
<dbReference type="InterPro" id="IPR013656">
    <property type="entry name" value="PAS_4"/>
</dbReference>
<dbReference type="PROSITE" id="PS50112">
    <property type="entry name" value="PAS"/>
    <property type="match status" value="1"/>
</dbReference>
<dbReference type="Pfam" id="PF08448">
    <property type="entry name" value="PAS_4"/>
    <property type="match status" value="1"/>
</dbReference>
<dbReference type="InterPro" id="IPR035965">
    <property type="entry name" value="PAS-like_dom_sf"/>
</dbReference>
<dbReference type="CDD" id="cd00130">
    <property type="entry name" value="PAS"/>
    <property type="match status" value="1"/>
</dbReference>
<reference evidence="4" key="2">
    <citation type="submission" date="2023-01" db="EMBL/GenBank/DDBJ databases">
        <title>Draft genome sequence of Sneathiella chinensis strain NBRC 103408.</title>
        <authorList>
            <person name="Sun Q."/>
            <person name="Mori K."/>
        </authorList>
    </citation>
    <scope>NUCLEOTIDE SEQUENCE</scope>
    <source>
        <strain evidence="4">NBRC 103408</strain>
    </source>
</reference>
<sequence length="688" mass="76319">MTELTANLELNNIMSREAPKERSSSFRTPLRIGILIAVLLSLGAYFTADFAIQNAKEELLAELQAREEITAAGKNEVMTTWIDSTGRKASQIASHPLFRLFADEVNRSDSAELPRPLANQLPYMQNAISSFVEQNNVVAAYVIGRNGRAYLASTGSPSLTDEQRDLAVRHYSQTEIAAVNARESGKDLLIDFLVPILEAQSAAGANPAVVGIMVMTVSAREKIEELLRPSALSMEGEETWLFQRDGDRFFMADSKSETYFSKQPASGMTADFTRFALRDISTTNGPLYSVGVQLGNTNWVITQGIHEKEALEPLERYSVGIWIVAVSTVLVILSILAAIWLTLRSQNNKAMAEQYKELAHKINAQRRLLGSINNTIDDLIGLTDTAGRYVYANPSLARFVNFPVQSIAGKTDRDLFGEKAARAMGDLNQVVLDTEQTQNTIMEVETDNGTRILRIEKSRLMDDEGLFMGIVTVAGDITDFIEHQRMKERLGQKTISVLVRMLEANDPYLANHSHRMSVLANNVARVMDLPTETRQAIATGANLSQIGKISIPSEIRTKDGRLTDEEMDIMRGHVASAESILAEMEVDAPIVEAVAQMYERKDGTGYPKQLEGEEIAMSARILGMADILIARISPRSYRQEVSVEEAMEVFRSNPHRYDQDVVAALDDFLQSPEGEDFRNSLEQDKNPS</sequence>
<dbReference type="Gene3D" id="3.30.450.20">
    <property type="entry name" value="PAS domain"/>
    <property type="match status" value="1"/>
</dbReference>
<dbReference type="InterPro" id="IPR037522">
    <property type="entry name" value="HD_GYP_dom"/>
</dbReference>
<dbReference type="Pfam" id="PF13487">
    <property type="entry name" value="HD_5"/>
    <property type="match status" value="1"/>
</dbReference>
<dbReference type="Proteomes" id="UP001161409">
    <property type="component" value="Unassembled WGS sequence"/>
</dbReference>
<evidence type="ECO:0000259" key="3">
    <source>
        <dbReference type="PROSITE" id="PS51832"/>
    </source>
</evidence>
<feature type="transmembrane region" description="Helical" evidence="1">
    <location>
        <begin position="319"/>
        <end position="343"/>
    </location>
</feature>
<evidence type="ECO:0000259" key="2">
    <source>
        <dbReference type="PROSITE" id="PS50112"/>
    </source>
</evidence>
<dbReference type="SUPFAM" id="SSF109604">
    <property type="entry name" value="HD-domain/PDEase-like"/>
    <property type="match status" value="1"/>
</dbReference>
<feature type="domain" description="HD-GYP" evidence="3">
    <location>
        <begin position="487"/>
        <end position="682"/>
    </location>
</feature>
<proteinExistence type="predicted"/>
<dbReference type="PROSITE" id="PS51832">
    <property type="entry name" value="HD_GYP"/>
    <property type="match status" value="1"/>
</dbReference>
<dbReference type="RefSeq" id="WP_169560243.1">
    <property type="nucleotide sequence ID" value="NZ_BSNF01000006.1"/>
</dbReference>
<comment type="caution">
    <text evidence="4">The sequence shown here is derived from an EMBL/GenBank/DDBJ whole genome shotgun (WGS) entry which is preliminary data.</text>
</comment>
<accession>A0ABQ5U244</accession>
<dbReference type="Gene3D" id="1.10.3210.10">
    <property type="entry name" value="Hypothetical protein af1432"/>
    <property type="match status" value="1"/>
</dbReference>
<organism evidence="4 5">
    <name type="scientific">Sneathiella chinensis</name>
    <dbReference type="NCBI Taxonomy" id="349750"/>
    <lineage>
        <taxon>Bacteria</taxon>
        <taxon>Pseudomonadati</taxon>
        <taxon>Pseudomonadota</taxon>
        <taxon>Alphaproteobacteria</taxon>
        <taxon>Sneathiellales</taxon>
        <taxon>Sneathiellaceae</taxon>
        <taxon>Sneathiella</taxon>
    </lineage>
</organism>
<dbReference type="InterPro" id="IPR000014">
    <property type="entry name" value="PAS"/>
</dbReference>
<dbReference type="CDD" id="cd00077">
    <property type="entry name" value="HDc"/>
    <property type="match status" value="1"/>
</dbReference>
<keyword evidence="1" id="KW-0812">Transmembrane</keyword>
<feature type="transmembrane region" description="Helical" evidence="1">
    <location>
        <begin position="30"/>
        <end position="48"/>
    </location>
</feature>
<dbReference type="PANTHER" id="PTHR45228">
    <property type="entry name" value="CYCLIC DI-GMP PHOSPHODIESTERASE TM_0186-RELATED"/>
    <property type="match status" value="1"/>
</dbReference>